<dbReference type="InterPro" id="IPR021109">
    <property type="entry name" value="Peptidase_aspartic_dom_sf"/>
</dbReference>
<dbReference type="InterPro" id="IPR035979">
    <property type="entry name" value="RBD_domain_sf"/>
</dbReference>
<dbReference type="Gene3D" id="3.60.10.10">
    <property type="entry name" value="Endonuclease/exonuclease/phosphatase"/>
    <property type="match status" value="1"/>
</dbReference>
<comment type="caution">
    <text evidence="3">The sequence shown here is derived from an EMBL/GenBank/DDBJ whole genome shotgun (WGS) entry which is preliminary data.</text>
</comment>
<evidence type="ECO:0000256" key="1">
    <source>
        <dbReference type="SAM" id="MobiDB-lite"/>
    </source>
</evidence>
<feature type="domain" description="RRM" evidence="2">
    <location>
        <begin position="17"/>
        <end position="89"/>
    </location>
</feature>
<keyword evidence="3" id="KW-0548">Nucleotidyltransferase</keyword>
<reference evidence="3" key="1">
    <citation type="journal article" date="2019" name="Sci. Rep.">
        <title>Draft genome of Tanacetum cinerariifolium, the natural source of mosquito coil.</title>
        <authorList>
            <person name="Yamashiro T."/>
            <person name="Shiraishi A."/>
            <person name="Satake H."/>
            <person name="Nakayama K."/>
        </authorList>
    </citation>
    <scope>NUCLEOTIDE SEQUENCE</scope>
</reference>
<organism evidence="3">
    <name type="scientific">Tanacetum cinerariifolium</name>
    <name type="common">Dalmatian daisy</name>
    <name type="synonym">Chrysanthemum cinerariifolium</name>
    <dbReference type="NCBI Taxonomy" id="118510"/>
    <lineage>
        <taxon>Eukaryota</taxon>
        <taxon>Viridiplantae</taxon>
        <taxon>Streptophyta</taxon>
        <taxon>Embryophyta</taxon>
        <taxon>Tracheophyta</taxon>
        <taxon>Spermatophyta</taxon>
        <taxon>Magnoliopsida</taxon>
        <taxon>eudicotyledons</taxon>
        <taxon>Gunneridae</taxon>
        <taxon>Pentapetalae</taxon>
        <taxon>asterids</taxon>
        <taxon>campanulids</taxon>
        <taxon>Asterales</taxon>
        <taxon>Asteraceae</taxon>
        <taxon>Asteroideae</taxon>
        <taxon>Anthemideae</taxon>
        <taxon>Anthemidinae</taxon>
        <taxon>Tanacetum</taxon>
    </lineage>
</organism>
<dbReference type="Pfam" id="PF00076">
    <property type="entry name" value="RRM_1"/>
    <property type="match status" value="1"/>
</dbReference>
<evidence type="ECO:0000259" key="2">
    <source>
        <dbReference type="SMART" id="SM00360"/>
    </source>
</evidence>
<sequence>MGSLRSKDDEVMKLSSSIFVTNFSNKFYAKELWTVCRQYGTVVDAFIPNRRSELGKRFGFVCFIKIFDVNRLVNNLYTIWVGRFKLHANIARFQRPPLNTNNSACYKGDQNASKESSNERGETGKNNSYAHVVNNGPYQKKEEAPTIVLDETCVNSTDYSLALMGKVKDFTSLTNLKLVLANEGFVNVKLKYMGGFLVMIGFNSEADKERFRSKVGIGSWFAQLSQASYSFCIDERVSWIDIEGIPIKAWSKNTFSRITSKHEMSNEGIIDENEELKNGPNVERESDLEEVAKTIFEQHQSHVNRNEGNSDAQEEIRSEEPFNIYDLLRKTKDTNINSTNSEDTLKYPPGFTPETDVDAQINSPKELEVEGPSVGNSGGILCVWDPRLFRKSNSTMSDYLVIIQGEWIPNGKKLTIFSIYAPQELREKKMLWDYLILVLNNWKGEVVIMGDFNEVRTQNERYGSIFNTQGVDAFNLFISSAGLEETIGLLMRESHHDYGPIPFCFFHYWYLKEKIRTCIKTNKDRSKKYKQGLKEELAQVDLLIDNGEGNSDIHSKRMKIFKSLQEFDKLQSMELAQKAKIKWAIEGDENSKYYHRVLNKNRNQLNIQGILVEGRWIESPLLNESNIHTILRILDCFYHASGLRINMLKSKLMGILIPSDKVSQAAKKIGCVILQAPFSYLGSKVGVLMSRIQSWNEIVNNVAARLSRWKMQTLSIGGRLTHIKSVLGSLPIYHMSLFKVPLKVLLNMESIRGRFFNGNVHNGTKQVWVKWNNVLASKEKEGLGVLSLYALNRALLFKWIWRFHTHQSCLWTKVIKGIHGEDGNLDKQFRNHHPSLWLDIVKEVHQLQNRGIDLLSFMHMKMGNGEDTCFWEDKWRGDNSFKSIYPRVYTLETHKFVTVAKKISQFDLMCSFHRALRNDGETRWIRAVPIKVNILAWKVKLDDLPTRLNISKRGMDIESILCPLCDKNVESTSHIFFICPISREIFRKVSLWWEIDDKEVLGYEEWLEWLMNVHLHSNHKKLLEGVCYVMWWFIWNFRNKSIFGSSRTSKAFIFDEVLARSFLCMMGEIDISTLTLEQYFRLIEENQPLTMVNDEFGGIIGKDIEDLTIAEYIEYKAEMKRQSRRDDQSYFLTKYDDGDVGSFHREKNRTLDYPDYADDAKIVADYDLPPLRPCFKPIQPYIRHRNESSNGGLEEEISYILDGESVISEHKMSYNANAPKAPNLEPQDKGMSSDDDDIDMLVEMADMTQQTPLGTMKNGLVKIDKFVFPCDFVVIDIPGILGEMMILGRPFLATIHAQINVFNSEISLGIGENRVKFDVNGNSHHSYVAIERVYMKTYSQEK</sequence>
<evidence type="ECO:0000313" key="3">
    <source>
        <dbReference type="EMBL" id="GEU37786.1"/>
    </source>
</evidence>
<dbReference type="EMBL" id="BKCJ010000972">
    <property type="protein sequence ID" value="GEU37786.1"/>
    <property type="molecule type" value="Genomic_DNA"/>
</dbReference>
<dbReference type="InterPro" id="IPR012677">
    <property type="entry name" value="Nucleotide-bd_a/b_plait_sf"/>
</dbReference>
<proteinExistence type="predicted"/>
<dbReference type="SUPFAM" id="SSF54928">
    <property type="entry name" value="RNA-binding domain, RBD"/>
    <property type="match status" value="1"/>
</dbReference>
<dbReference type="SMART" id="SM00360">
    <property type="entry name" value="RRM"/>
    <property type="match status" value="1"/>
</dbReference>
<feature type="compositionally biased region" description="Polar residues" evidence="1">
    <location>
        <begin position="102"/>
        <end position="115"/>
    </location>
</feature>
<dbReference type="Pfam" id="PF13966">
    <property type="entry name" value="zf-RVT"/>
    <property type="match status" value="1"/>
</dbReference>
<dbReference type="PANTHER" id="PTHR33116">
    <property type="entry name" value="REVERSE TRANSCRIPTASE ZINC-BINDING DOMAIN-CONTAINING PROTEIN-RELATED-RELATED"/>
    <property type="match status" value="1"/>
</dbReference>
<keyword evidence="3" id="KW-0695">RNA-directed DNA polymerase</keyword>
<dbReference type="GO" id="GO:0003723">
    <property type="term" value="F:RNA binding"/>
    <property type="evidence" value="ECO:0007669"/>
    <property type="project" value="InterPro"/>
</dbReference>
<dbReference type="CDD" id="cd00590">
    <property type="entry name" value="RRM_SF"/>
    <property type="match status" value="1"/>
</dbReference>
<protein>
    <submittedName>
        <fullName evidence="3">RNA-directed DNA polymerase, eukaryota, reverse transcriptase zinc-binding domain protein</fullName>
    </submittedName>
</protein>
<dbReference type="GO" id="GO:0003964">
    <property type="term" value="F:RNA-directed DNA polymerase activity"/>
    <property type="evidence" value="ECO:0007669"/>
    <property type="project" value="UniProtKB-KW"/>
</dbReference>
<dbReference type="Gene3D" id="3.30.70.330">
    <property type="match status" value="1"/>
</dbReference>
<dbReference type="SUPFAM" id="SSF56219">
    <property type="entry name" value="DNase I-like"/>
    <property type="match status" value="1"/>
</dbReference>
<dbReference type="InterPro" id="IPR036691">
    <property type="entry name" value="Endo/exonu/phosph_ase_sf"/>
</dbReference>
<dbReference type="InterPro" id="IPR026960">
    <property type="entry name" value="RVT-Znf"/>
</dbReference>
<name>A0A6L2JLE5_TANCI</name>
<dbReference type="InterPro" id="IPR000504">
    <property type="entry name" value="RRM_dom"/>
</dbReference>
<feature type="region of interest" description="Disordered" evidence="1">
    <location>
        <begin position="102"/>
        <end position="132"/>
    </location>
</feature>
<keyword evidence="3" id="KW-0808">Transferase</keyword>
<dbReference type="Gene3D" id="2.40.70.10">
    <property type="entry name" value="Acid Proteases"/>
    <property type="match status" value="1"/>
</dbReference>
<dbReference type="PANTHER" id="PTHR33116:SF79">
    <property type="entry name" value="REVERSE TRANSCRIPTASE DOMAIN, ZINC FINGER, CCHC-TYPE-RELATED"/>
    <property type="match status" value="1"/>
</dbReference>
<gene>
    <name evidence="3" type="ORF">Tci_009764</name>
</gene>
<accession>A0A6L2JLE5</accession>